<sequence>MSESDEMVTEFYSQVNDDFYPLIMEGTDLLGQGRVQDGIEVLARPLHTIKGVTGFMSGFEIASTFTHKVESFLKKLQAGELEHSEENITAAMHAVTHVFQLLDQIREMGEPDKGEMDSVLDRLEKASGGGEGAATAAVGSVDIESSDGCMVARVSMPRVHLDAHREILRAALGAVDSGMRVVVDLSEVLTMNRAGFETLEEFAGRLDLRVSGMGPGCKGTFYGWGFDSSIRVQGVAPDTGPTPDDNGGLN</sequence>
<dbReference type="EMBL" id="JAATJA010000001">
    <property type="protein sequence ID" value="NJB66523.1"/>
    <property type="molecule type" value="Genomic_DNA"/>
</dbReference>
<dbReference type="GO" id="GO:0004672">
    <property type="term" value="F:protein kinase activity"/>
    <property type="evidence" value="ECO:0007669"/>
    <property type="project" value="UniProtKB-ARBA"/>
</dbReference>
<dbReference type="Proteomes" id="UP000580856">
    <property type="component" value="Unassembled WGS sequence"/>
</dbReference>
<comment type="caution">
    <text evidence="1">The sequence shown here is derived from an EMBL/GenBank/DDBJ whole genome shotgun (WGS) entry which is preliminary data.</text>
</comment>
<reference evidence="1 2" key="1">
    <citation type="submission" date="2020-03" db="EMBL/GenBank/DDBJ databases">
        <title>Genomic Encyclopedia of Type Strains, Phase IV (KMG-IV): sequencing the most valuable type-strain genomes for metagenomic binning, comparative biology and taxonomic classification.</title>
        <authorList>
            <person name="Goeker M."/>
        </authorList>
    </citation>
    <scope>NUCLEOTIDE SEQUENCE [LARGE SCALE GENOMIC DNA]</scope>
    <source>
        <strain evidence="1 2">DSM 24233</strain>
    </source>
</reference>
<dbReference type="Gene3D" id="1.20.120.160">
    <property type="entry name" value="HPT domain"/>
    <property type="match status" value="1"/>
</dbReference>
<evidence type="ECO:0000313" key="1">
    <source>
        <dbReference type="EMBL" id="NJB66523.1"/>
    </source>
</evidence>
<accession>A0A846QK19</accession>
<name>A0A846QK19_9BACT</name>
<dbReference type="GO" id="GO:0000160">
    <property type="term" value="P:phosphorelay signal transduction system"/>
    <property type="evidence" value="ECO:0007669"/>
    <property type="project" value="InterPro"/>
</dbReference>
<dbReference type="AlphaFoldDB" id="A0A846QK19"/>
<dbReference type="CDD" id="cd00088">
    <property type="entry name" value="HPT"/>
    <property type="match status" value="1"/>
</dbReference>
<organism evidence="1 2">
    <name type="scientific">Desulfobaculum xiamenense</name>
    <dbReference type="NCBI Taxonomy" id="995050"/>
    <lineage>
        <taxon>Bacteria</taxon>
        <taxon>Pseudomonadati</taxon>
        <taxon>Thermodesulfobacteriota</taxon>
        <taxon>Desulfovibrionia</taxon>
        <taxon>Desulfovibrionales</taxon>
        <taxon>Desulfovibrionaceae</taxon>
        <taxon>Desulfobaculum</taxon>
    </lineage>
</organism>
<keyword evidence="1" id="KW-0418">Kinase</keyword>
<dbReference type="SUPFAM" id="SSF47226">
    <property type="entry name" value="Histidine-containing phosphotransfer domain, HPT domain"/>
    <property type="match status" value="1"/>
</dbReference>
<dbReference type="InterPro" id="IPR008207">
    <property type="entry name" value="Sig_transdc_His_kin_Hpt_dom"/>
</dbReference>
<dbReference type="InterPro" id="IPR036641">
    <property type="entry name" value="HPT_dom_sf"/>
</dbReference>
<keyword evidence="1" id="KW-0808">Transferase</keyword>
<keyword evidence="2" id="KW-1185">Reference proteome</keyword>
<proteinExistence type="predicted"/>
<gene>
    <name evidence="1" type="ORF">GGQ74_000163</name>
</gene>
<evidence type="ECO:0000313" key="2">
    <source>
        <dbReference type="Proteomes" id="UP000580856"/>
    </source>
</evidence>
<dbReference type="RefSeq" id="WP_167939654.1">
    <property type="nucleotide sequence ID" value="NZ_JAATJA010000001.1"/>
</dbReference>
<protein>
    <submittedName>
        <fullName evidence="1">Chemotaxis protein histidine kinase CheA</fullName>
    </submittedName>
</protein>